<feature type="region of interest" description="Disordered" evidence="8">
    <location>
        <begin position="266"/>
        <end position="287"/>
    </location>
</feature>
<dbReference type="PANTHER" id="PTHR16295:SF19">
    <property type="entry name" value="TRAF-TYPE ZINC FINGER DOMAIN-CONTAINING PROTEIN 1"/>
    <property type="match status" value="1"/>
</dbReference>
<dbReference type="InterPro" id="IPR013083">
    <property type="entry name" value="Znf_RING/FYVE/PHD"/>
</dbReference>
<keyword evidence="11" id="KW-1185">Reference proteome</keyword>
<keyword evidence="5" id="KW-0007">Acetylation</keyword>
<feature type="compositionally biased region" description="Low complexity" evidence="8">
    <location>
        <begin position="266"/>
        <end position="276"/>
    </location>
</feature>
<evidence type="ECO:0000259" key="9">
    <source>
        <dbReference type="Pfam" id="PF21366"/>
    </source>
</evidence>
<evidence type="ECO:0000256" key="2">
    <source>
        <dbReference type="ARBA" id="ARBA00022723"/>
    </source>
</evidence>
<dbReference type="OMA" id="AHQSSEC"/>
<organism evidence="10 11">
    <name type="scientific">Sphenodon punctatus</name>
    <name type="common">Tuatara</name>
    <name type="synonym">Hatteria punctata</name>
    <dbReference type="NCBI Taxonomy" id="8508"/>
    <lineage>
        <taxon>Eukaryota</taxon>
        <taxon>Metazoa</taxon>
        <taxon>Chordata</taxon>
        <taxon>Craniata</taxon>
        <taxon>Vertebrata</taxon>
        <taxon>Euteleostomi</taxon>
        <taxon>Lepidosauria</taxon>
        <taxon>Sphenodontia</taxon>
        <taxon>Sphenodontidae</taxon>
        <taxon>Sphenodon</taxon>
    </lineage>
</organism>
<dbReference type="GO" id="GO:0005739">
    <property type="term" value="C:mitochondrion"/>
    <property type="evidence" value="ECO:0007669"/>
    <property type="project" value="TreeGrafter"/>
</dbReference>
<evidence type="ECO:0000256" key="5">
    <source>
        <dbReference type="ARBA" id="ARBA00022990"/>
    </source>
</evidence>
<evidence type="ECO:0000256" key="6">
    <source>
        <dbReference type="ARBA" id="ARBA00037636"/>
    </source>
</evidence>
<dbReference type="PANTHER" id="PTHR16295">
    <property type="entry name" value="TRAF-TYPE ZINC FINGER PROTEIN-RELATED"/>
    <property type="match status" value="1"/>
</dbReference>
<comment type="function">
    <text evidence="6">Negative feedback regulator that controls excessive innate immune responses. Regulates both Toll-like receptor 4 (TLR4) and DDX58/RIG1-like helicases (RLH) pathways. May inhibit the LTR pathway by direct interaction with TRAF6 and attenuation of NF-kappa-B activation. May negatively regulate the RLH pathway downstream from MAVS and upstream of NF-kappa-B and IRF3.</text>
</comment>
<protein>
    <recommendedName>
        <fullName evidence="7">TRAF-type zinc finger domain-containing protein 1</fullName>
    </recommendedName>
</protein>
<dbReference type="GeneTree" id="ENSGT00530000063869"/>
<keyword evidence="2" id="KW-0479">Metal-binding</keyword>
<dbReference type="Proteomes" id="UP000694392">
    <property type="component" value="Unplaced"/>
</dbReference>
<feature type="region of interest" description="Disordered" evidence="8">
    <location>
        <begin position="344"/>
        <end position="374"/>
    </location>
</feature>
<name>A0A8D0GS70_SPHPU</name>
<evidence type="ECO:0000313" key="11">
    <source>
        <dbReference type="Proteomes" id="UP000694392"/>
    </source>
</evidence>
<dbReference type="AlphaFoldDB" id="A0A8D0GS70"/>
<proteinExistence type="predicted"/>
<evidence type="ECO:0000256" key="8">
    <source>
        <dbReference type="SAM" id="MobiDB-lite"/>
    </source>
</evidence>
<evidence type="ECO:0000256" key="1">
    <source>
        <dbReference type="ARBA" id="ARBA00022553"/>
    </source>
</evidence>
<dbReference type="Gene3D" id="3.30.40.10">
    <property type="entry name" value="Zinc/RING finger domain, C3HC4 (zinc finger)"/>
    <property type="match status" value="1"/>
</dbReference>
<keyword evidence="1" id="KW-0597">Phosphoprotein</keyword>
<dbReference type="GO" id="GO:0008270">
    <property type="term" value="F:zinc ion binding"/>
    <property type="evidence" value="ECO:0007669"/>
    <property type="project" value="UniProtKB-KW"/>
</dbReference>
<evidence type="ECO:0000313" key="10">
    <source>
        <dbReference type="Ensembl" id="ENSSPUP00000013045.1"/>
    </source>
</evidence>
<dbReference type="Pfam" id="PF21366">
    <property type="entry name" value="TRAFD1-XIAF1_ZnF"/>
    <property type="match status" value="1"/>
</dbReference>
<keyword evidence="3" id="KW-0863">Zinc-finger</keyword>
<feature type="region of interest" description="Disordered" evidence="8">
    <location>
        <begin position="200"/>
        <end position="221"/>
    </location>
</feature>
<reference evidence="10" key="1">
    <citation type="submission" date="2025-08" db="UniProtKB">
        <authorList>
            <consortium name="Ensembl"/>
        </authorList>
    </citation>
    <scope>IDENTIFICATION</scope>
</reference>
<sequence length="445" mass="49800">SPLLSTDQALDKKEIPVANFTIHEIHCSRNIGVCRLCKESIPKSEMKTHIELEHAQVTCKCNMKMEKVHLEEHEASACPLRLVVCQHCEIELAFNKLQDHEDYCGARTERCSACGRNVMVKDLKDHPEVCGKEGEETRVRRERPRYALEDRDADLCTNQIIQNHLGSDGYVETLPRMTRLPESRFYSHFGRDQVLRDENRRNASSVQRAQNPGKMGNTPPLALVPHNPSLRLADDIMLPCEFCEVLFPEDDLILHQTGCNPASALASFSKRSSSPSRHSHGGHLRDFLGQLHGTESSRYQSTYLSQQQGVEMDGGSIIIPCEFCGIQLEEEVLFHHQDQCDLRPATANSERSSSQQTLLSSRPQEGMESPDLPRRHIRHQGIGTVQPSSPTAIQIAPGGSSFAELYPILRLVHVCAFWKCCPMGEGMLGLNAVSCPLGPYCSLEI</sequence>
<evidence type="ECO:0000256" key="3">
    <source>
        <dbReference type="ARBA" id="ARBA00022771"/>
    </source>
</evidence>
<dbReference type="InterPro" id="IPR049439">
    <property type="entry name" value="TRAFD1-XIAF1_Znf"/>
</dbReference>
<feature type="domain" description="TRAFD1/XAF1 zinc finger" evidence="9">
    <location>
        <begin position="90"/>
        <end position="131"/>
    </location>
</feature>
<dbReference type="GO" id="GO:0045824">
    <property type="term" value="P:negative regulation of innate immune response"/>
    <property type="evidence" value="ECO:0007669"/>
    <property type="project" value="TreeGrafter"/>
</dbReference>
<accession>A0A8D0GS70</accession>
<evidence type="ECO:0000256" key="7">
    <source>
        <dbReference type="ARBA" id="ARBA00040410"/>
    </source>
</evidence>
<gene>
    <name evidence="10" type="primary">TRAFD1</name>
</gene>
<dbReference type="InterPro" id="IPR051986">
    <property type="entry name" value="Innate_Immune_Apopt_Reg"/>
</dbReference>
<feature type="compositionally biased region" description="Low complexity" evidence="8">
    <location>
        <begin position="349"/>
        <end position="362"/>
    </location>
</feature>
<reference evidence="10" key="2">
    <citation type="submission" date="2025-09" db="UniProtKB">
        <authorList>
            <consortium name="Ensembl"/>
        </authorList>
    </citation>
    <scope>IDENTIFICATION</scope>
</reference>
<keyword evidence="4" id="KW-0862">Zinc</keyword>
<evidence type="ECO:0000256" key="4">
    <source>
        <dbReference type="ARBA" id="ARBA00022833"/>
    </source>
</evidence>
<dbReference type="Ensembl" id="ENSSPUT00000013915.1">
    <property type="protein sequence ID" value="ENSSPUP00000013045.1"/>
    <property type="gene ID" value="ENSSPUG00000010003.1"/>
</dbReference>